<reference evidence="7" key="1">
    <citation type="submission" date="2021-02" db="EMBL/GenBank/DDBJ databases">
        <authorList>
            <person name="Dougan E. K."/>
            <person name="Rhodes N."/>
            <person name="Thang M."/>
            <person name="Chan C."/>
        </authorList>
    </citation>
    <scope>NUCLEOTIDE SEQUENCE</scope>
</reference>
<dbReference type="OrthoDB" id="410104at2759"/>
<evidence type="ECO:0000256" key="2">
    <source>
        <dbReference type="ARBA" id="ARBA00022679"/>
    </source>
</evidence>
<feature type="transmembrane region" description="Helical" evidence="6">
    <location>
        <begin position="1276"/>
        <end position="1298"/>
    </location>
</feature>
<keyword evidence="6" id="KW-0472">Membrane</keyword>
<dbReference type="GO" id="GO:0032259">
    <property type="term" value="P:methylation"/>
    <property type="evidence" value="ECO:0007669"/>
    <property type="project" value="UniProtKB-KW"/>
</dbReference>
<proteinExistence type="predicted"/>
<dbReference type="InterPro" id="IPR001525">
    <property type="entry name" value="C5_MeTfrase"/>
</dbReference>
<protein>
    <submittedName>
        <fullName evidence="7">AluIM protein</fullName>
    </submittedName>
</protein>
<feature type="coiled-coil region" evidence="4">
    <location>
        <begin position="1167"/>
        <end position="1229"/>
    </location>
</feature>
<dbReference type="GO" id="GO:0008168">
    <property type="term" value="F:methyltransferase activity"/>
    <property type="evidence" value="ECO:0007669"/>
    <property type="project" value="UniProtKB-KW"/>
</dbReference>
<evidence type="ECO:0000256" key="6">
    <source>
        <dbReference type="SAM" id="Phobius"/>
    </source>
</evidence>
<sequence>MALGDMSFETLQIGQLWSGVVHSDQGGLTAQWTGEKLVIHDEDFQSGIFTLYHLKFLGIFEGVASLRFEKDSHCFSAKPVTTASFRTIVDICSGLGGMSQGLRGLAGHTLVFVDHSPLAIATVQDNGGNALLGDITTDSVKLQIQQQVQHSDCASTVTAGIPCQPYSRQGQQLGAEDSRSQVLQHVLQIGWRLQAPCIVLECVAEIAGHKDIMLTLQEFAQRAGLALNHVDLELGDVWVAQRRRWWACLVPATEPALRLTPYPKLSQPLAIQDVVPAWPCWSEAEEADLMWTEVENRLMADPLYGNDQRVLNLRGQSPTALHSWGSALRDECPLDPIVLLEHFKQRLLWDRQDLWPLPSLCTQGNVPIKFEAAMRLPPSPVPWKVREVAQAAKQVAGPGFSVQFWSGKRLLPPDAFLHAATEDYSVRIHPKRNAKPGGPVSAGAVASHCRVALVSATGTVIHSCPVGLSAFAFLAEHAAPAGYAQIIGSQESDLSAPLLQDAVIDARPPAKCPGTVGAISDADVKQAVQCLNHFLPQQFECVPPDLAAAIAGLSIDGAKQSGCFQGFLQPSSRILLPFVKDEHWACLCVHVPGRLTAYAKHFAAVLAALLGTDAYDFVQGTWFVQTEADSCAAVMLRHLCACVAGLGPHVEGLLLQLLQGISLPGRAYGTGGLSTEQTGSLKAILLEKGAWTQLKAIAAKPGNMFRWIPADELAQHIEARANAKFGTSIPNGKAKKRRQPVQKAQTPLQVDPSKLQSAPDSFVNGDGTSLKQLAFHEIGAETSGVAFCSAAQAAPFLASGRSLSVDSLGLVCVSTLAPEQHGLASVVAIHFPAVYAPTNEAILLRGSLIQLGDEPAQLRQSQIADTEQLDTATCLSLCKDGSCSQSCGKFHASVEESGCIDRLLLDLWGRQWLKLEGGRAAPADAQVFACMARVPASAVKHLHQLAIRGFYSEPRAPGGTAPHAGFAVIWLPETDYPHALHLVRTCTQAVALTRLGKRYGIRCREADEHAVHQVIRPGSDFHKVRIVAHWRLHPLPFGCQRKHLQGMLKSWSWDAKPLPPSRGDAEGAAWLVGAFEDPPGPAIPCGGTFVLVRKVKDTSATAPPAGLTGGEIRGHSPSRPGLPPPQMPSSAGSQTKISQLREELSQGMKDLVQQHLTTSEQATSQQAEASEARLRKLESGFQELKAQNTKFESWFQTFGQKVSESSNQVEVLQQSIQRQASDVAQLSSEVKRQAETLPSTVQAAVSTLSAELAAQMQQQFQQQSSQLEALLSKLDLSVLALVAVCLLACGLQSFVSLARLGVSRVFLVLAFFAACTATTASAHVSALGKGGRSPFHIVLYFMCLLPANAFPCSAGACRFGEAQHPGLTRNSELFADAKGVTCGSLPGHLLPCELIVNGRAVGPVLAQGCPLLFANVYGYSRSHLQAAAATDALLEPVTKEVVLGRAGPRIVCGDLSADESALLQVQIWRQQGWLELQELAWQRWGRVPCATCKDATRRDFLYLSPEAAALCIDSSVTDIFQEHSTISAKLRIASNAGVIRCWPRPAEIPWSCIALDGLNGQPHAPLPPYLDTTHRFHKHAQMFEQSLNGHVDCPGRQLPAGCFGRARFTEPVQKPVAISIPKASRAGDEILKSDLLSLEVRHWHKQLRRLQSLWQALQRPRYDLNALEYHSQQGSPAALPMNVPDPSSAHAIFLDFRDNFRRFESWHISQRGKILTAKHDESKQRLFQELRAEGGKPVDVLVNSQAYEVLAVDSQDRLLHIARPLQLAGHSEWRLDGHIVEVSEVSPEVCRVAGNVPLSVDSELEQLQFVSSAEDVHAEFVQFWSQRWNKPSSDEQWQRILQFSRAYLPQRPLVLLPISTVQWQAALRRFKTRAELLFMLHDIENGAPWPTQLQVGLVNALHKRNGCENVQGFRPICVFSVVYRCWAGIRARQILQRLRDFSPEGALGFMPHHEASEAWFLIEGLVERALQADQPLAGYGTDLVRAFNNLPRAPLFAAGFLGLPNNILDPWRAFVHGMQRRFVVQGAISEPVLSSCGFAEGCPLSTVAMSVCSFLYHEYMRAFAPSVESLSYVDNLLGIGKGAFDVAIGLNTTRCLCEALALKLDESKTYAWATTAGQRRILREMHVPVLESCVELGGTLSFGPATRNRPLVQKCKSLPPLFAALQRSKASWHVKLSALPIKFWSFALHGISACPISDSLLQSLRTQAVRALKSAPAGASPALRLSLCSPPTADPGFYQCWNCLTTARRLCSKQPRLLVLWTDFMQRFDGRLLHGPFSKLVAVLGGIGWRVGRPPMIIDEEDLSHDLLLIPLPALRRLAERAWLNSLACAHAHRPSMAGLNGLDPGLARLDQQHLSPTEAARVAALQSGALMFGEAQAKFDLKLSLRDGMCSLPGDAPTPARENFDLWQRIWDQVSELQVGQLRVQHVTSHLDPEQCSDVFEEWVAKWNAHADTVAGTTNVNRTWPFQQVWRRAQQYYDDTAKCLRALRVTYLRIADAAGSGPSDPEVSFEYDAADINDNDLPVGRTACAVRLFQSLCA</sequence>
<dbReference type="Gene3D" id="3.40.50.150">
    <property type="entry name" value="Vaccinia Virus protein VP39"/>
    <property type="match status" value="1"/>
</dbReference>
<gene>
    <name evidence="7" type="primary">aluIM</name>
    <name evidence="7" type="ORF">SPIL2461_LOCUS11262</name>
</gene>
<evidence type="ECO:0000313" key="7">
    <source>
        <dbReference type="EMBL" id="CAE7457402.1"/>
    </source>
</evidence>
<keyword evidence="6" id="KW-1133">Transmembrane helix</keyword>
<dbReference type="PANTHER" id="PTHR46098:SF1">
    <property type="entry name" value="TRNA (CYTOSINE(38)-C(5))-METHYLTRANSFERASE"/>
    <property type="match status" value="1"/>
</dbReference>
<dbReference type="EMBL" id="CAJNIZ010022001">
    <property type="protein sequence ID" value="CAE7457402.1"/>
    <property type="molecule type" value="Genomic_DNA"/>
</dbReference>
<comment type="caution">
    <text evidence="7">The sequence shown here is derived from an EMBL/GenBank/DDBJ whole genome shotgun (WGS) entry which is preliminary data.</text>
</comment>
<dbReference type="InterPro" id="IPR029063">
    <property type="entry name" value="SAM-dependent_MTases_sf"/>
</dbReference>
<keyword evidence="6" id="KW-0812">Transmembrane</keyword>
<evidence type="ECO:0000256" key="3">
    <source>
        <dbReference type="ARBA" id="ARBA00022691"/>
    </source>
</evidence>
<evidence type="ECO:0000313" key="8">
    <source>
        <dbReference type="Proteomes" id="UP000649617"/>
    </source>
</evidence>
<dbReference type="InterPro" id="IPR050750">
    <property type="entry name" value="C5-MTase"/>
</dbReference>
<feature type="region of interest" description="Disordered" evidence="5">
    <location>
        <begin position="727"/>
        <end position="756"/>
    </location>
</feature>
<feature type="transmembrane region" description="Helical" evidence="6">
    <location>
        <begin position="1305"/>
        <end position="1324"/>
    </location>
</feature>
<dbReference type="SUPFAM" id="SSF53335">
    <property type="entry name" value="S-adenosyl-L-methionine-dependent methyltransferases"/>
    <property type="match status" value="1"/>
</dbReference>
<accession>A0A812RVH8</accession>
<keyword evidence="8" id="KW-1185">Reference proteome</keyword>
<feature type="compositionally biased region" description="Polar residues" evidence="5">
    <location>
        <begin position="742"/>
        <end position="756"/>
    </location>
</feature>
<dbReference type="Pfam" id="PF00145">
    <property type="entry name" value="DNA_methylase"/>
    <property type="match status" value="1"/>
</dbReference>
<evidence type="ECO:0000256" key="1">
    <source>
        <dbReference type="ARBA" id="ARBA00022603"/>
    </source>
</evidence>
<feature type="region of interest" description="Disordered" evidence="5">
    <location>
        <begin position="1100"/>
        <end position="1136"/>
    </location>
</feature>
<name>A0A812RVH8_SYMPI</name>
<evidence type="ECO:0000256" key="5">
    <source>
        <dbReference type="SAM" id="MobiDB-lite"/>
    </source>
</evidence>
<keyword evidence="1" id="KW-0489">Methyltransferase</keyword>
<organism evidence="7 8">
    <name type="scientific">Symbiodinium pilosum</name>
    <name type="common">Dinoflagellate</name>
    <dbReference type="NCBI Taxonomy" id="2952"/>
    <lineage>
        <taxon>Eukaryota</taxon>
        <taxon>Sar</taxon>
        <taxon>Alveolata</taxon>
        <taxon>Dinophyceae</taxon>
        <taxon>Suessiales</taxon>
        <taxon>Symbiodiniaceae</taxon>
        <taxon>Symbiodinium</taxon>
    </lineage>
</organism>
<dbReference type="PANTHER" id="PTHR46098">
    <property type="entry name" value="TRNA (CYTOSINE(38)-C(5))-METHYLTRANSFERASE"/>
    <property type="match status" value="1"/>
</dbReference>
<dbReference type="Proteomes" id="UP000649617">
    <property type="component" value="Unassembled WGS sequence"/>
</dbReference>
<keyword evidence="3" id="KW-0949">S-adenosyl-L-methionine</keyword>
<keyword evidence="4" id="KW-0175">Coiled coil</keyword>
<evidence type="ECO:0000256" key="4">
    <source>
        <dbReference type="SAM" id="Coils"/>
    </source>
</evidence>
<keyword evidence="2" id="KW-0808">Transferase</keyword>